<evidence type="ECO:0000313" key="3">
    <source>
        <dbReference type="Proteomes" id="UP000054302"/>
    </source>
</evidence>
<name>A0A0D1Y4Y0_EXOME</name>
<dbReference type="RefSeq" id="XP_016227305.1">
    <property type="nucleotide sequence ID" value="XM_016367787.1"/>
</dbReference>
<accession>A0A0D1Y4Y0</accession>
<dbReference type="AlphaFoldDB" id="A0A0D1Y4Y0"/>
<sequence length="125" mass="13717">MPVVLEITITNETSQRLSRLDPESITNHSVSPSSESGGNREEKIQRKGSGLAPTRSWMTHHNRLRGRRLEILADVTATLSKRDGSGPYRECCGSPCPPYNIWHIVSICGSTTAGQRPKMALSFGP</sequence>
<dbReference type="HOGENOM" id="CLU_1992647_0_0_1"/>
<dbReference type="Proteomes" id="UP000054302">
    <property type="component" value="Unassembled WGS sequence"/>
</dbReference>
<keyword evidence="3" id="KW-1185">Reference proteome</keyword>
<dbReference type="VEuPathDB" id="FungiDB:PV10_03351"/>
<protein>
    <submittedName>
        <fullName evidence="2">Uncharacterized protein</fullName>
    </submittedName>
</protein>
<feature type="compositionally biased region" description="Polar residues" evidence="1">
    <location>
        <begin position="24"/>
        <end position="37"/>
    </location>
</feature>
<evidence type="ECO:0000256" key="1">
    <source>
        <dbReference type="SAM" id="MobiDB-lite"/>
    </source>
</evidence>
<evidence type="ECO:0000313" key="2">
    <source>
        <dbReference type="EMBL" id="KIV95731.1"/>
    </source>
</evidence>
<proteinExistence type="predicted"/>
<dbReference type="GeneID" id="27321196"/>
<organism evidence="2 3">
    <name type="scientific">Exophiala mesophila</name>
    <name type="common">Black yeast-like fungus</name>
    <dbReference type="NCBI Taxonomy" id="212818"/>
    <lineage>
        <taxon>Eukaryota</taxon>
        <taxon>Fungi</taxon>
        <taxon>Dikarya</taxon>
        <taxon>Ascomycota</taxon>
        <taxon>Pezizomycotina</taxon>
        <taxon>Eurotiomycetes</taxon>
        <taxon>Chaetothyriomycetidae</taxon>
        <taxon>Chaetothyriales</taxon>
        <taxon>Herpotrichiellaceae</taxon>
        <taxon>Exophiala</taxon>
    </lineage>
</organism>
<dbReference type="EMBL" id="KN847521">
    <property type="protein sequence ID" value="KIV95731.1"/>
    <property type="molecule type" value="Genomic_DNA"/>
</dbReference>
<feature type="region of interest" description="Disordered" evidence="1">
    <location>
        <begin position="15"/>
        <end position="58"/>
    </location>
</feature>
<reference evidence="2 3" key="1">
    <citation type="submission" date="2015-01" db="EMBL/GenBank/DDBJ databases">
        <title>The Genome Sequence of Exophiala mesophila CBS40295.</title>
        <authorList>
            <consortium name="The Broad Institute Genomics Platform"/>
            <person name="Cuomo C."/>
            <person name="de Hoog S."/>
            <person name="Gorbushina A."/>
            <person name="Stielow B."/>
            <person name="Teixiera M."/>
            <person name="Abouelleil A."/>
            <person name="Chapman S.B."/>
            <person name="Priest M."/>
            <person name="Young S.K."/>
            <person name="Wortman J."/>
            <person name="Nusbaum C."/>
            <person name="Birren B."/>
        </authorList>
    </citation>
    <scope>NUCLEOTIDE SEQUENCE [LARGE SCALE GENOMIC DNA]</scope>
    <source>
        <strain evidence="2 3">CBS 40295</strain>
    </source>
</reference>
<gene>
    <name evidence="2" type="ORF">PV10_03351</name>
</gene>